<evidence type="ECO:0000256" key="2">
    <source>
        <dbReference type="SAM" id="Phobius"/>
    </source>
</evidence>
<feature type="compositionally biased region" description="Low complexity" evidence="1">
    <location>
        <begin position="567"/>
        <end position="578"/>
    </location>
</feature>
<protein>
    <submittedName>
        <fullName evidence="3">Uncharacterized protein</fullName>
    </submittedName>
</protein>
<feature type="transmembrane region" description="Helical" evidence="2">
    <location>
        <begin position="227"/>
        <end position="250"/>
    </location>
</feature>
<dbReference type="AlphaFoldDB" id="A0AAN8JNC3"/>
<reference evidence="3 4" key="1">
    <citation type="submission" date="2024-01" db="EMBL/GenBank/DDBJ databases">
        <title>The genome of the rayed Mediterranean limpet Patella caerulea (Linnaeus, 1758).</title>
        <authorList>
            <person name="Anh-Thu Weber A."/>
            <person name="Halstead-Nussloch G."/>
        </authorList>
    </citation>
    <scope>NUCLEOTIDE SEQUENCE [LARGE SCALE GENOMIC DNA]</scope>
    <source>
        <strain evidence="3">AATW-2023a</strain>
        <tissue evidence="3">Whole specimen</tissue>
    </source>
</reference>
<feature type="region of interest" description="Disordered" evidence="1">
    <location>
        <begin position="631"/>
        <end position="655"/>
    </location>
</feature>
<feature type="region of interest" description="Disordered" evidence="1">
    <location>
        <begin position="479"/>
        <end position="513"/>
    </location>
</feature>
<feature type="compositionally biased region" description="Basic and acidic residues" evidence="1">
    <location>
        <begin position="359"/>
        <end position="374"/>
    </location>
</feature>
<feature type="compositionally biased region" description="Basic residues" evidence="1">
    <location>
        <begin position="346"/>
        <end position="355"/>
    </location>
</feature>
<dbReference type="Proteomes" id="UP001347796">
    <property type="component" value="Unassembled WGS sequence"/>
</dbReference>
<accession>A0AAN8JNC3</accession>
<keyword evidence="4" id="KW-1185">Reference proteome</keyword>
<dbReference type="InterPro" id="IPR053291">
    <property type="entry name" value="Ommatidial_diff-associated"/>
</dbReference>
<feature type="compositionally biased region" description="Polar residues" evidence="1">
    <location>
        <begin position="491"/>
        <end position="503"/>
    </location>
</feature>
<feature type="transmembrane region" description="Helical" evidence="2">
    <location>
        <begin position="128"/>
        <end position="156"/>
    </location>
</feature>
<feature type="transmembrane region" description="Helical" evidence="2">
    <location>
        <begin position="193"/>
        <end position="215"/>
    </location>
</feature>
<evidence type="ECO:0000313" key="3">
    <source>
        <dbReference type="EMBL" id="KAK6178009.1"/>
    </source>
</evidence>
<evidence type="ECO:0000256" key="1">
    <source>
        <dbReference type="SAM" id="MobiDB-lite"/>
    </source>
</evidence>
<dbReference type="PANTHER" id="PTHR21579:SF20">
    <property type="entry name" value="PROTEIN TINCAR"/>
    <property type="match status" value="1"/>
</dbReference>
<gene>
    <name evidence="3" type="ORF">SNE40_012855</name>
</gene>
<feature type="region of interest" description="Disordered" evidence="1">
    <location>
        <begin position="539"/>
        <end position="581"/>
    </location>
</feature>
<sequence>MYQFLFSDAAWTSDIDFLFDPDRAHLSDIRSSFNESMVFNETYHVPSSRTPSSILTQRYSLTIGFVNFGAALLAITVRYAAVFWFTNKVLTTVFALQLLAMSLTSIFGFCGFSVLYKVCYNNPLYHNITVSLGCSTIAALYFIGGFVLVSSTITVFEYGSMYFHQKFKIVDRKHNPETYIKQTVIVHSGCRGYIPHTCAMVALVIMVVCKGPVLYDLISVYRLSNDSLVLTCVIFEVSYMLFWITFWCVLTIKQQWKFKILDYVPLKKPVFMIGKESVVKNPTFDSKRLELEMMNVPRSRSPLPTYDGILVETREPSMSEDDITETSENPNETFSTDMDSIQNGGVKKKMSRRNGARVTFEDSRRTSLGVDDKRARSRSRTPVIVEPNHVNVKVDVHTGTQNRPPENKEQNNQTSNGLLRQNSASTSVPREYRNSLRDRPDFCTNINNLSSCSDEASCSTASEHLPTLMSSFRDKVRESSRAANNYREQRNNMLESSGSFSNDSLKRKQGNSEPQCEDVYLKVNLDNLDIKNHICDSPLRAGVTDGPLRQNSSSGYSDDSKCSTFKSPPDLSPLSNSSMNGSVSPETIIGNNKLANGKLDYNNTDKEYLFPRPVHLLVKKPEIGRRDSANYSLTSSQDTSSNDSDHGHGGLCSQV</sequence>
<feature type="compositionally biased region" description="Basic and acidic residues" evidence="1">
    <location>
        <begin position="430"/>
        <end position="440"/>
    </location>
</feature>
<feature type="transmembrane region" description="Helical" evidence="2">
    <location>
        <begin position="59"/>
        <end position="81"/>
    </location>
</feature>
<proteinExistence type="predicted"/>
<keyword evidence="2" id="KW-1133">Transmembrane helix</keyword>
<dbReference type="PANTHER" id="PTHR21579">
    <property type="entry name" value="PROTEIN TINCAR"/>
    <property type="match status" value="1"/>
</dbReference>
<feature type="compositionally biased region" description="Low complexity" evidence="1">
    <location>
        <begin position="632"/>
        <end position="642"/>
    </location>
</feature>
<keyword evidence="2" id="KW-0812">Transmembrane</keyword>
<name>A0AAN8JNC3_PATCE</name>
<feature type="region of interest" description="Disordered" evidence="1">
    <location>
        <begin position="315"/>
        <end position="440"/>
    </location>
</feature>
<keyword evidence="2" id="KW-0472">Membrane</keyword>
<dbReference type="EMBL" id="JAZGQO010000009">
    <property type="protein sequence ID" value="KAK6178009.1"/>
    <property type="molecule type" value="Genomic_DNA"/>
</dbReference>
<evidence type="ECO:0000313" key="4">
    <source>
        <dbReference type="Proteomes" id="UP001347796"/>
    </source>
</evidence>
<comment type="caution">
    <text evidence="3">The sequence shown here is derived from an EMBL/GenBank/DDBJ whole genome shotgun (WGS) entry which is preliminary data.</text>
</comment>
<feature type="transmembrane region" description="Helical" evidence="2">
    <location>
        <begin position="93"/>
        <end position="116"/>
    </location>
</feature>
<organism evidence="3 4">
    <name type="scientific">Patella caerulea</name>
    <name type="common">Rayed Mediterranean limpet</name>
    <dbReference type="NCBI Taxonomy" id="87958"/>
    <lineage>
        <taxon>Eukaryota</taxon>
        <taxon>Metazoa</taxon>
        <taxon>Spiralia</taxon>
        <taxon>Lophotrochozoa</taxon>
        <taxon>Mollusca</taxon>
        <taxon>Gastropoda</taxon>
        <taxon>Patellogastropoda</taxon>
        <taxon>Patelloidea</taxon>
        <taxon>Patellidae</taxon>
        <taxon>Patella</taxon>
    </lineage>
</organism>
<feature type="compositionally biased region" description="Polar residues" evidence="1">
    <location>
        <begin position="398"/>
        <end position="428"/>
    </location>
</feature>
<feature type="compositionally biased region" description="Polar residues" evidence="1">
    <location>
        <begin position="326"/>
        <end position="343"/>
    </location>
</feature>